<dbReference type="VEuPathDB" id="FungiDB:T552_00746"/>
<name>A0A0W4ZPE0_PNEC8</name>
<accession>A0A0W4ZPE0</accession>
<gene>
    <name evidence="2" type="ORF">T552_00746</name>
</gene>
<dbReference type="Proteomes" id="UP000054454">
    <property type="component" value="Unassembled WGS sequence"/>
</dbReference>
<dbReference type="GeneID" id="28935551"/>
<evidence type="ECO:0000313" key="2">
    <source>
        <dbReference type="EMBL" id="KTW30270.1"/>
    </source>
</evidence>
<dbReference type="AlphaFoldDB" id="A0A0W4ZPE0"/>
<sequence length="628" mass="72033">MAGFEADRLCLCGFNLKTISGKKTYSTIGAKPRINPSQMRYFLDSVNHFQDISDDYKDETCISSYKISESRPSFSKLKNQHKATKRNRDNKNTELSEYDNLSMRMNWSDDWDLPISEKDYINMNLYENYDIRKKKERSRAYSVSDHISQMSTWQNSLISEFGMLPTLPCISYFSVVDSSDDEYSDISCDESIISTSDFNSTFNDNMSNNMFSDMNTMDAPLKIPLFNNDGFPEIMTSIISNTSEYFKTATSLRYNDIKPFKTTISPKYNSFETITSKRRFKFKFPKIKHSQKYNDDFTKIIIPTKHDNMNSSKIRIVSSFPDHNIKSNHTIKSDSNIKLNIISTKNLGQDISSVSNIKQDNIVKDNNFFRRFISKNLLKKTKAFKNKGTQTYISVFNDVLCKEHRASTKGLLYSQDIFQGNSCNLNKNMSIFYKHKDIYSSPKASFLSSDSSSLTPKYVISRSGKLKKAQLNRNIISDTDVYEHCESSKQSVCYCTCTCLCGACCTFSEPKHVLKRPSSVVFVEIAASRRIDSYSDIIDFNGDFDDKTSRNTNVTHNSNNSAINQKELELNALTRKLTHNDDLKLDSKHNNHYVGHQSDKNDSHSDSEFISNSIIDSYDILSPKLNNN</sequence>
<comment type="caution">
    <text evidence="2">The sequence shown here is derived from an EMBL/GenBank/DDBJ whole genome shotgun (WGS) entry which is preliminary data.</text>
</comment>
<protein>
    <submittedName>
        <fullName evidence="2">Uncharacterized protein</fullName>
    </submittedName>
</protein>
<keyword evidence="3" id="KW-1185">Reference proteome</keyword>
<dbReference type="OrthoDB" id="5410350at2759"/>
<dbReference type="RefSeq" id="XP_018227061.1">
    <property type="nucleotide sequence ID" value="XM_018369349.1"/>
</dbReference>
<reference evidence="3" key="1">
    <citation type="journal article" date="2016" name="Nat. Commun.">
        <title>Genome analysis of three Pneumocystis species reveals adaptation mechanisms to life exclusively in mammalian hosts.</title>
        <authorList>
            <person name="Ma L."/>
            <person name="Chen Z."/>
            <person name="Huang D.W."/>
            <person name="Kutty G."/>
            <person name="Ishihara M."/>
            <person name="Wang H."/>
            <person name="Abouelleil A."/>
            <person name="Bishop L."/>
            <person name="Davey E."/>
            <person name="Deng R."/>
            <person name="Deng X."/>
            <person name="Fan L."/>
            <person name="Fantoni G."/>
            <person name="Fitzgerald M."/>
            <person name="Gogineni E."/>
            <person name="Goldberg J.M."/>
            <person name="Handley G."/>
            <person name="Hu X."/>
            <person name="Huber C."/>
            <person name="Jiao X."/>
            <person name="Jones K."/>
            <person name="Levin J.Z."/>
            <person name="Liu Y."/>
            <person name="Macdonald P."/>
            <person name="Melnikov A."/>
            <person name="Raley C."/>
            <person name="Sassi M."/>
            <person name="Sherman B.T."/>
            <person name="Song X."/>
            <person name="Sykes S."/>
            <person name="Tran B."/>
            <person name="Walsh L."/>
            <person name="Xia Y."/>
            <person name="Yang J."/>
            <person name="Young S."/>
            <person name="Zeng Q."/>
            <person name="Zheng X."/>
            <person name="Stephens R."/>
            <person name="Nusbaum C."/>
            <person name="Birren B.W."/>
            <person name="Azadi P."/>
            <person name="Lempicki R.A."/>
            <person name="Cuomo C.A."/>
            <person name="Kovacs J.A."/>
        </authorList>
    </citation>
    <scope>NUCLEOTIDE SEQUENCE [LARGE SCALE GENOMIC DNA]</scope>
    <source>
        <strain evidence="3">B80</strain>
    </source>
</reference>
<feature type="region of interest" description="Disordered" evidence="1">
    <location>
        <begin position="75"/>
        <end position="94"/>
    </location>
</feature>
<organism evidence="2 3">
    <name type="scientific">Pneumocystis carinii (strain B80)</name>
    <name type="common">Rat pneumocystis pneumonia agent</name>
    <name type="synonym">Pneumocystis carinii f. sp. carinii</name>
    <dbReference type="NCBI Taxonomy" id="1408658"/>
    <lineage>
        <taxon>Eukaryota</taxon>
        <taxon>Fungi</taxon>
        <taxon>Dikarya</taxon>
        <taxon>Ascomycota</taxon>
        <taxon>Taphrinomycotina</taxon>
        <taxon>Pneumocystomycetes</taxon>
        <taxon>Pneumocystaceae</taxon>
        <taxon>Pneumocystis</taxon>
    </lineage>
</organism>
<evidence type="ECO:0000313" key="3">
    <source>
        <dbReference type="Proteomes" id="UP000054454"/>
    </source>
</evidence>
<proteinExistence type="predicted"/>
<evidence type="ECO:0000256" key="1">
    <source>
        <dbReference type="SAM" id="MobiDB-lite"/>
    </source>
</evidence>
<dbReference type="EMBL" id="LFVZ01000003">
    <property type="protein sequence ID" value="KTW30270.1"/>
    <property type="molecule type" value="Genomic_DNA"/>
</dbReference>